<protein>
    <submittedName>
        <fullName evidence="5">GFA family protein</fullName>
    </submittedName>
</protein>
<dbReference type="InterPro" id="IPR011057">
    <property type="entry name" value="Mss4-like_sf"/>
</dbReference>
<organism evidence="5 6">
    <name type="scientific">Alcaligenes aquatilis</name>
    <dbReference type="NCBI Taxonomy" id="323284"/>
    <lineage>
        <taxon>Bacteria</taxon>
        <taxon>Pseudomonadati</taxon>
        <taxon>Pseudomonadota</taxon>
        <taxon>Betaproteobacteria</taxon>
        <taxon>Burkholderiales</taxon>
        <taxon>Alcaligenaceae</taxon>
        <taxon>Alcaligenes</taxon>
    </lineage>
</organism>
<dbReference type="RefSeq" id="WP_108726998.1">
    <property type="nucleotide sequence ID" value="NZ_CP022390.1"/>
</dbReference>
<accession>A0ABY4NHX9</accession>
<dbReference type="PANTHER" id="PTHR28620:SF1">
    <property type="entry name" value="CENP-V_GFA DOMAIN-CONTAINING PROTEIN"/>
    <property type="match status" value="1"/>
</dbReference>
<dbReference type="GeneID" id="96870788"/>
<evidence type="ECO:0000313" key="5">
    <source>
        <dbReference type="EMBL" id="UQN36080.1"/>
    </source>
</evidence>
<gene>
    <name evidence="5" type="ORF">MTR80_17610</name>
</gene>
<dbReference type="InterPro" id="IPR052355">
    <property type="entry name" value="CENP-V-like"/>
</dbReference>
<dbReference type="PROSITE" id="PS51891">
    <property type="entry name" value="CENP_V_GFA"/>
    <property type="match status" value="1"/>
</dbReference>
<keyword evidence="3" id="KW-0862">Zinc</keyword>
<dbReference type="PANTHER" id="PTHR28620">
    <property type="entry name" value="CENTROMERE PROTEIN V"/>
    <property type="match status" value="1"/>
</dbReference>
<keyword evidence="2" id="KW-0479">Metal-binding</keyword>
<evidence type="ECO:0000259" key="4">
    <source>
        <dbReference type="PROSITE" id="PS51891"/>
    </source>
</evidence>
<sequence>MIETYPDACSIYKAACHCGTVRFNVRLCDGLRSARRCNCSYCRMRGAVAVSANLADIQVEQGQDALTLYQFNAGQARHYFCSHCGIYTFHQRRSNPEQYGVNVACIEAMSPFDFKEIPVYEGRTHPKDRADGASVIAGWLRYEVNSEDRKPTPPL</sequence>
<proteinExistence type="inferred from homology"/>
<dbReference type="SUPFAM" id="SSF51316">
    <property type="entry name" value="Mss4-like"/>
    <property type="match status" value="1"/>
</dbReference>
<comment type="similarity">
    <text evidence="1">Belongs to the Gfa family.</text>
</comment>
<evidence type="ECO:0000256" key="1">
    <source>
        <dbReference type="ARBA" id="ARBA00005495"/>
    </source>
</evidence>
<dbReference type="Pfam" id="PF04828">
    <property type="entry name" value="GFA"/>
    <property type="match status" value="1"/>
</dbReference>
<dbReference type="InterPro" id="IPR006913">
    <property type="entry name" value="CENP-V/GFA"/>
</dbReference>
<keyword evidence="6" id="KW-1185">Reference proteome</keyword>
<reference evidence="5 6" key="1">
    <citation type="journal article" date="2022" name="Int. J. Syst. Evol. Microbiol.">
        <title>Characterization of Alcaligenes aquatilis as a novel member of heterotrophic nitrifier-aerobic denitrifier and its performance in treating piggery wastewater.</title>
        <authorList>
            <person name="Cao X."/>
            <person name="Zhao B."/>
            <person name="Wu Y."/>
            <person name="Huang J."/>
            <person name="Wang H."/>
            <person name="Sun X."/>
            <person name="Li S."/>
        </authorList>
    </citation>
    <scope>NUCLEOTIDE SEQUENCE [LARGE SCALE GENOMIC DNA]</scope>
    <source>
        <strain evidence="5 6">AS1</strain>
    </source>
</reference>
<dbReference type="Proteomes" id="UP000831759">
    <property type="component" value="Chromosome"/>
</dbReference>
<name>A0ABY4NHX9_9BURK</name>
<dbReference type="EMBL" id="CP094619">
    <property type="protein sequence ID" value="UQN36080.1"/>
    <property type="molecule type" value="Genomic_DNA"/>
</dbReference>
<evidence type="ECO:0000256" key="2">
    <source>
        <dbReference type="ARBA" id="ARBA00022723"/>
    </source>
</evidence>
<feature type="domain" description="CENP-V/GFA" evidence="4">
    <location>
        <begin position="12"/>
        <end position="128"/>
    </location>
</feature>
<evidence type="ECO:0000256" key="3">
    <source>
        <dbReference type="ARBA" id="ARBA00022833"/>
    </source>
</evidence>
<dbReference type="Gene3D" id="2.170.150.70">
    <property type="match status" value="1"/>
</dbReference>
<evidence type="ECO:0000313" key="6">
    <source>
        <dbReference type="Proteomes" id="UP000831759"/>
    </source>
</evidence>